<gene>
    <name evidence="2" type="ORF">SCHPADRAFT_943742</name>
</gene>
<feature type="compositionally biased region" description="Polar residues" evidence="1">
    <location>
        <begin position="13"/>
        <end position="26"/>
    </location>
</feature>
<dbReference type="AlphaFoldDB" id="A0A0H2RCS0"/>
<sequence length="686" mass="78791">MARDGAKHRSSKHSVPTELQSSSQDASRLPIDTPDFNLSSDENQRTIRKRLSRTNTAILFVTRISPKGVFSRKHITEQIRKLCRHDETTVSQRHSTHPSINCMSDADTKTLRRLCVRQLEFARAQVYDSELTMLAVSDPLIHATFRSIVENPVNDLKAQASNLKNFVTSRRDYASWSEFIGCTVFKNNHGKSLRMHSEALKDSLSGSHSDLAREFLLHAVTLNVKGRELEFLLDIWHFFLKISGISVSDWKRMEKYVNNIISSGNAMSKFISPNDLSWLGSDPQMTSDHSQSFFGMFLAIPKITVHNIDKEADPIVEVSYGSMRTWNLDDASSYAIHYQQNVLKSRSTSVDRTVLSDEIWMPLYHIADYALSNYRRGGGFRDVKTMSHSKERNLLTVARMPFILLLKNSTPSEYRKNKALAVFYVSHSVDIDRYCKQIVMENEDEQSIDVVISCSRFLNRTRIRNGLYDLAFIPQFRNVPYLRRYRINGRYYITSDALPEPPRTLLGDLREEYLKEVLVDTMLLDGHTLVCLRVSGKTRGFHSTGHYPILAGFEDIFGGLRRVPLYVAAVRVKDIWYFTCVEEGALSATYTDEIGNTITTHDFFVLALRHNPSDLTPPYPRTRRGAMDPTGPVFWLRFWPEKGPDYFEDSRLVDDCRLELFLNRFRVHGYVDKMERDILSGSGQII</sequence>
<proteinExistence type="predicted"/>
<keyword evidence="3" id="KW-1185">Reference proteome</keyword>
<dbReference type="InParanoid" id="A0A0H2RCS0"/>
<feature type="region of interest" description="Disordered" evidence="1">
    <location>
        <begin position="1"/>
        <end position="44"/>
    </location>
</feature>
<protein>
    <submittedName>
        <fullName evidence="2">Uncharacterized protein</fullName>
    </submittedName>
</protein>
<organism evidence="2 3">
    <name type="scientific">Schizopora paradoxa</name>
    <dbReference type="NCBI Taxonomy" id="27342"/>
    <lineage>
        <taxon>Eukaryota</taxon>
        <taxon>Fungi</taxon>
        <taxon>Dikarya</taxon>
        <taxon>Basidiomycota</taxon>
        <taxon>Agaricomycotina</taxon>
        <taxon>Agaricomycetes</taxon>
        <taxon>Hymenochaetales</taxon>
        <taxon>Schizoporaceae</taxon>
        <taxon>Schizopora</taxon>
    </lineage>
</organism>
<dbReference type="Proteomes" id="UP000053477">
    <property type="component" value="Unassembled WGS sequence"/>
</dbReference>
<evidence type="ECO:0000313" key="3">
    <source>
        <dbReference type="Proteomes" id="UP000053477"/>
    </source>
</evidence>
<evidence type="ECO:0000256" key="1">
    <source>
        <dbReference type="SAM" id="MobiDB-lite"/>
    </source>
</evidence>
<accession>A0A0H2RCS0</accession>
<reference evidence="2 3" key="1">
    <citation type="submission" date="2015-04" db="EMBL/GenBank/DDBJ databases">
        <title>Complete genome sequence of Schizopora paradoxa KUC8140, a cosmopolitan wood degrader in East Asia.</title>
        <authorList>
            <consortium name="DOE Joint Genome Institute"/>
            <person name="Min B."/>
            <person name="Park H."/>
            <person name="Jang Y."/>
            <person name="Kim J.-J."/>
            <person name="Kim K.H."/>
            <person name="Pangilinan J."/>
            <person name="Lipzen A."/>
            <person name="Riley R."/>
            <person name="Grigoriev I.V."/>
            <person name="Spatafora J.W."/>
            <person name="Choi I.-G."/>
        </authorList>
    </citation>
    <scope>NUCLEOTIDE SEQUENCE [LARGE SCALE GENOMIC DNA]</scope>
    <source>
        <strain evidence="2 3">KUC8140</strain>
    </source>
</reference>
<evidence type="ECO:0000313" key="2">
    <source>
        <dbReference type="EMBL" id="KLO09292.1"/>
    </source>
</evidence>
<dbReference type="EMBL" id="KQ086060">
    <property type="protein sequence ID" value="KLO09292.1"/>
    <property type="molecule type" value="Genomic_DNA"/>
</dbReference>
<name>A0A0H2RCS0_9AGAM</name>